<dbReference type="InterPro" id="IPR044821">
    <property type="entry name" value="At1g28695/At4g15970-like"/>
</dbReference>
<evidence type="ECO:0000313" key="1">
    <source>
        <dbReference type="EMBL" id="KAH0886824.1"/>
    </source>
</evidence>
<dbReference type="EMBL" id="JAGKQM010000014">
    <property type="protein sequence ID" value="KAH0886824.1"/>
    <property type="molecule type" value="Genomic_DNA"/>
</dbReference>
<comment type="caution">
    <text evidence="1">The sequence shown here is derived from an EMBL/GenBank/DDBJ whole genome shotgun (WGS) entry which is preliminary data.</text>
</comment>
<evidence type="ECO:0000313" key="2">
    <source>
        <dbReference type="Proteomes" id="UP000824890"/>
    </source>
</evidence>
<gene>
    <name evidence="1" type="ORF">HID58_062920</name>
</gene>
<reference evidence="1 2" key="1">
    <citation type="submission" date="2021-05" db="EMBL/GenBank/DDBJ databases">
        <title>Genome Assembly of Synthetic Allotetraploid Brassica napus Reveals Homoeologous Exchanges between Subgenomes.</title>
        <authorList>
            <person name="Davis J.T."/>
        </authorList>
    </citation>
    <scope>NUCLEOTIDE SEQUENCE [LARGE SCALE GENOMIC DNA]</scope>
    <source>
        <strain evidence="2">cv. Da-Ae</strain>
        <tissue evidence="1">Seedling</tissue>
    </source>
</reference>
<name>A0ABQ8A2U9_BRANA</name>
<accession>A0ABQ8A2U9</accession>
<keyword evidence="2" id="KW-1185">Reference proteome</keyword>
<organism evidence="1 2">
    <name type="scientific">Brassica napus</name>
    <name type="common">Rape</name>
    <dbReference type="NCBI Taxonomy" id="3708"/>
    <lineage>
        <taxon>Eukaryota</taxon>
        <taxon>Viridiplantae</taxon>
        <taxon>Streptophyta</taxon>
        <taxon>Embryophyta</taxon>
        <taxon>Tracheophyta</taxon>
        <taxon>Spermatophyta</taxon>
        <taxon>Magnoliopsida</taxon>
        <taxon>eudicotyledons</taxon>
        <taxon>Gunneridae</taxon>
        <taxon>Pentapetalae</taxon>
        <taxon>rosids</taxon>
        <taxon>malvids</taxon>
        <taxon>Brassicales</taxon>
        <taxon>Brassicaceae</taxon>
        <taxon>Brassiceae</taxon>
        <taxon>Brassica</taxon>
    </lineage>
</organism>
<dbReference type="PANTHER" id="PTHR46038:SF13">
    <property type="entry name" value="GLYCOSYLTRANSFERASE"/>
    <property type="match status" value="1"/>
</dbReference>
<dbReference type="Proteomes" id="UP000824890">
    <property type="component" value="Unassembled WGS sequence"/>
</dbReference>
<proteinExistence type="predicted"/>
<protein>
    <submittedName>
        <fullName evidence="1">Uncharacterized protein</fullName>
    </submittedName>
</protein>
<dbReference type="PANTHER" id="PTHR46038">
    <property type="entry name" value="EXPRESSED PROTEIN-RELATED"/>
    <property type="match status" value="1"/>
</dbReference>
<sequence>MKSGAYNGEHGVRARREARFYKKIAIDQYYVYAFLRKNCREHSSMAKDVGALQRVLLEASTEEKTVILTTLYQAWAEPNSTFDLFLEGFHVGVGTKRLLRHLVVVCMYGRGSLLKVLGDPSPPLLLIFLFRPEELHDTGLSQDDVAPPRVLGWAVDFSDQSTVPSSRDILDPPGFIRVYPPPLRADFLFLVFGDSPPSLRYPTMNEKANVSKELNARHRKLC</sequence>